<protein>
    <recommendedName>
        <fullName evidence="1">Tc1-like transposase DDE domain-containing protein</fullName>
    </recommendedName>
</protein>
<proteinExistence type="predicted"/>
<dbReference type="STRING" id="62062.ENSHHUP00000046898"/>
<sequence length="264" mass="29836">MPGERYLPQCIVPTVKFGGGGIMVWGCFSWFGPGPLVPVKGNINATAYNDILDDSVLPTLWQQFGEGPFLFQHDNAPPVHKARSIQKWSVEIGVEELDWPAQSPDLNPIEHLWDELERRLRAREALIAQHQGPTSLTHRSHRQYASSPGYVFSNSSTFTSCERFCQAVYSAPHGTPLQTASANAMLQGRFWCTKMQRRCRCDRSVMLFVAEWNQVPAAMFQHLVESLHRRVEAVIAAMFLHLVESHPRRVEAVIAAMFLHLVES</sequence>
<reference evidence="2" key="2">
    <citation type="submission" date="2025-08" db="UniProtKB">
        <authorList>
            <consortium name="Ensembl"/>
        </authorList>
    </citation>
    <scope>IDENTIFICATION</scope>
</reference>
<dbReference type="Proteomes" id="UP000314982">
    <property type="component" value="Unassembled WGS sequence"/>
</dbReference>
<dbReference type="PANTHER" id="PTHR23022">
    <property type="entry name" value="TRANSPOSABLE ELEMENT-RELATED"/>
    <property type="match status" value="1"/>
</dbReference>
<name>A0A4W5NAA8_9TELE</name>
<keyword evidence="3" id="KW-1185">Reference proteome</keyword>
<dbReference type="Pfam" id="PF13358">
    <property type="entry name" value="DDE_3"/>
    <property type="match status" value="1"/>
</dbReference>
<dbReference type="InterPro" id="IPR036397">
    <property type="entry name" value="RNaseH_sf"/>
</dbReference>
<dbReference type="GeneTree" id="ENSGT01150000286900"/>
<evidence type="ECO:0000259" key="1">
    <source>
        <dbReference type="Pfam" id="PF13358"/>
    </source>
</evidence>
<organism evidence="2 3">
    <name type="scientific">Hucho hucho</name>
    <name type="common">huchen</name>
    <dbReference type="NCBI Taxonomy" id="62062"/>
    <lineage>
        <taxon>Eukaryota</taxon>
        <taxon>Metazoa</taxon>
        <taxon>Chordata</taxon>
        <taxon>Craniata</taxon>
        <taxon>Vertebrata</taxon>
        <taxon>Euteleostomi</taxon>
        <taxon>Actinopterygii</taxon>
        <taxon>Neopterygii</taxon>
        <taxon>Teleostei</taxon>
        <taxon>Protacanthopterygii</taxon>
        <taxon>Salmoniformes</taxon>
        <taxon>Salmonidae</taxon>
        <taxon>Salmoninae</taxon>
        <taxon>Hucho</taxon>
    </lineage>
</organism>
<evidence type="ECO:0000313" key="3">
    <source>
        <dbReference type="Proteomes" id="UP000314982"/>
    </source>
</evidence>
<feature type="domain" description="Tc1-like transposase DDE" evidence="1">
    <location>
        <begin position="38"/>
        <end position="124"/>
    </location>
</feature>
<dbReference type="Ensembl" id="ENSHHUT00000048619.1">
    <property type="protein sequence ID" value="ENSHHUP00000046898.1"/>
    <property type="gene ID" value="ENSHHUG00000028526.1"/>
</dbReference>
<reference evidence="2" key="3">
    <citation type="submission" date="2025-09" db="UniProtKB">
        <authorList>
            <consortium name="Ensembl"/>
        </authorList>
    </citation>
    <scope>IDENTIFICATION</scope>
</reference>
<accession>A0A4W5NAA8</accession>
<dbReference type="AlphaFoldDB" id="A0A4W5NAA8"/>
<evidence type="ECO:0000313" key="2">
    <source>
        <dbReference type="Ensembl" id="ENSHHUP00000046898.1"/>
    </source>
</evidence>
<dbReference type="Gene3D" id="3.30.420.10">
    <property type="entry name" value="Ribonuclease H-like superfamily/Ribonuclease H"/>
    <property type="match status" value="1"/>
</dbReference>
<dbReference type="InterPro" id="IPR038717">
    <property type="entry name" value="Tc1-like_DDE_dom"/>
</dbReference>
<dbReference type="PANTHER" id="PTHR23022:SF135">
    <property type="entry name" value="SI:DKEY-77F5.3"/>
    <property type="match status" value="1"/>
</dbReference>
<dbReference type="InterPro" id="IPR052338">
    <property type="entry name" value="Transposase_5"/>
</dbReference>
<dbReference type="GO" id="GO:0003676">
    <property type="term" value="F:nucleic acid binding"/>
    <property type="evidence" value="ECO:0007669"/>
    <property type="project" value="InterPro"/>
</dbReference>
<reference evidence="3" key="1">
    <citation type="submission" date="2018-06" db="EMBL/GenBank/DDBJ databases">
        <title>Genome assembly of Danube salmon.</title>
        <authorList>
            <person name="Macqueen D.J."/>
            <person name="Gundappa M.K."/>
        </authorList>
    </citation>
    <scope>NUCLEOTIDE SEQUENCE [LARGE SCALE GENOMIC DNA]</scope>
</reference>